<sequence>MASLNFTDVAEVSSKGRVGGSFLVQVSGGVNANAVVYSGILNEDADGAPRCYGVFPFDAGIDQLKNATNNGNAQFDPLPAGQVAHPWVWRGVANMTHDEAVAAKILARLDERSELAGRHHDGAPLNDARRAPPKFPVKRADNTNFYVSTTALVKDTRLPETDPGHWWDATAVNYGALTPPLRALGVELGDFGIAIRRDNGTSRTFFFADAGFGQKIGEMSTLLFRALFPGNNQEEFLTSFIVFPGSRTRPITSDPAPTVRRLLGDLSNTSNVGTMIDIMAAGTSFARLNDAPELLYEMNDPQPARPRKVADMTHRAAGLDRGLNARRSKTIADALATHGYDPAAAERARAAEPRSLGLAIPPLSDEIKNLKIP</sequence>
<dbReference type="EMBL" id="BKAJ01000033">
    <property type="protein sequence ID" value="GEP54959.1"/>
    <property type="molecule type" value="Genomic_DNA"/>
</dbReference>
<dbReference type="AlphaFoldDB" id="A0A512N7K0"/>
<reference evidence="1 2" key="1">
    <citation type="submission" date="2019-07" db="EMBL/GenBank/DDBJ databases">
        <title>Whole genome shotgun sequence of Reyranella soli NBRC 108950.</title>
        <authorList>
            <person name="Hosoyama A."/>
            <person name="Uohara A."/>
            <person name="Ohji S."/>
            <person name="Ichikawa N."/>
        </authorList>
    </citation>
    <scope>NUCLEOTIDE SEQUENCE [LARGE SCALE GENOMIC DNA]</scope>
    <source>
        <strain evidence="1 2">NBRC 108950</strain>
    </source>
</reference>
<accession>A0A512N7K0</accession>
<dbReference type="OrthoDB" id="8290570at2"/>
<proteinExistence type="predicted"/>
<protein>
    <submittedName>
        <fullName evidence="1">Uncharacterized protein</fullName>
    </submittedName>
</protein>
<name>A0A512N7K0_9HYPH</name>
<gene>
    <name evidence="1" type="ORF">RSO01_21250</name>
</gene>
<evidence type="ECO:0000313" key="2">
    <source>
        <dbReference type="Proteomes" id="UP000321058"/>
    </source>
</evidence>
<evidence type="ECO:0000313" key="1">
    <source>
        <dbReference type="EMBL" id="GEP54959.1"/>
    </source>
</evidence>
<dbReference type="RefSeq" id="WP_147149003.1">
    <property type="nucleotide sequence ID" value="NZ_BKAJ01000033.1"/>
</dbReference>
<dbReference type="Proteomes" id="UP000321058">
    <property type="component" value="Unassembled WGS sequence"/>
</dbReference>
<keyword evidence="2" id="KW-1185">Reference proteome</keyword>
<comment type="caution">
    <text evidence="1">The sequence shown here is derived from an EMBL/GenBank/DDBJ whole genome shotgun (WGS) entry which is preliminary data.</text>
</comment>
<organism evidence="1 2">
    <name type="scientific">Reyranella soli</name>
    <dbReference type="NCBI Taxonomy" id="1230389"/>
    <lineage>
        <taxon>Bacteria</taxon>
        <taxon>Pseudomonadati</taxon>
        <taxon>Pseudomonadota</taxon>
        <taxon>Alphaproteobacteria</taxon>
        <taxon>Hyphomicrobiales</taxon>
        <taxon>Reyranellaceae</taxon>
        <taxon>Reyranella</taxon>
    </lineage>
</organism>